<dbReference type="EMBL" id="CAXKWB010000934">
    <property type="protein sequence ID" value="CAL4062849.1"/>
    <property type="molecule type" value="Genomic_DNA"/>
</dbReference>
<evidence type="ECO:0000313" key="3">
    <source>
        <dbReference type="Proteomes" id="UP001497623"/>
    </source>
</evidence>
<comment type="caution">
    <text evidence="2">The sequence shown here is derived from an EMBL/GenBank/DDBJ whole genome shotgun (WGS) entry which is preliminary data.</text>
</comment>
<dbReference type="GO" id="GO:0015889">
    <property type="term" value="P:cobalamin transport"/>
    <property type="evidence" value="ECO:0007669"/>
    <property type="project" value="TreeGrafter"/>
</dbReference>
<reference evidence="2 3" key="1">
    <citation type="submission" date="2024-05" db="EMBL/GenBank/DDBJ databases">
        <authorList>
            <person name="Wallberg A."/>
        </authorList>
    </citation>
    <scope>NUCLEOTIDE SEQUENCE [LARGE SCALE GENOMIC DNA]</scope>
</reference>
<evidence type="ECO:0000259" key="1">
    <source>
        <dbReference type="Pfam" id="PF14478"/>
    </source>
</evidence>
<organism evidence="2 3">
    <name type="scientific">Meganyctiphanes norvegica</name>
    <name type="common">Northern krill</name>
    <name type="synonym">Thysanopoda norvegica</name>
    <dbReference type="NCBI Taxonomy" id="48144"/>
    <lineage>
        <taxon>Eukaryota</taxon>
        <taxon>Metazoa</taxon>
        <taxon>Ecdysozoa</taxon>
        <taxon>Arthropoda</taxon>
        <taxon>Crustacea</taxon>
        <taxon>Multicrustacea</taxon>
        <taxon>Malacostraca</taxon>
        <taxon>Eumalacostraca</taxon>
        <taxon>Eucarida</taxon>
        <taxon>Euphausiacea</taxon>
        <taxon>Euphausiidae</taxon>
        <taxon>Meganyctiphanes</taxon>
    </lineage>
</organism>
<dbReference type="InterPro" id="IPR027954">
    <property type="entry name" value="Transcobalamin-like_C"/>
</dbReference>
<name>A0AAV2PRV8_MEGNR</name>
<dbReference type="Proteomes" id="UP001497623">
    <property type="component" value="Unassembled WGS sequence"/>
</dbReference>
<proteinExistence type="predicted"/>
<evidence type="ECO:0000313" key="2">
    <source>
        <dbReference type="EMBL" id="CAL4062849.1"/>
    </source>
</evidence>
<dbReference type="Gene3D" id="2.170.130.30">
    <property type="match status" value="1"/>
</dbReference>
<feature type="domain" description="Transcobalamin-like C-terminal" evidence="1">
    <location>
        <begin position="50"/>
        <end position="98"/>
    </location>
</feature>
<dbReference type="PANTHER" id="PTHR10559:SF18">
    <property type="entry name" value="TRANSCOBALAMIN II"/>
    <property type="match status" value="1"/>
</dbReference>
<keyword evidence="3" id="KW-1185">Reference proteome</keyword>
<sequence length="153" mass="17473">MRLMFIVSGNTISRKIINLPIENYKIHVTYSAKPSKDAICTKKLPVLPHTSLFDIMKKAQEGNDAFRFTYKMYGPQAFITSIGGVVQDPNKHLYWFLYNCTQNLGAAQCDDMKSCTLSDTGLSKTYPKDGGIWLFCYEKNPYRNKIIVNIDNK</sequence>
<dbReference type="GO" id="GO:0031419">
    <property type="term" value="F:cobalamin binding"/>
    <property type="evidence" value="ECO:0007669"/>
    <property type="project" value="TreeGrafter"/>
</dbReference>
<dbReference type="GO" id="GO:0005615">
    <property type="term" value="C:extracellular space"/>
    <property type="evidence" value="ECO:0007669"/>
    <property type="project" value="TreeGrafter"/>
</dbReference>
<dbReference type="InterPro" id="IPR051588">
    <property type="entry name" value="Cobalamin_Transport"/>
</dbReference>
<dbReference type="AlphaFoldDB" id="A0AAV2PRV8"/>
<protein>
    <recommendedName>
        <fullName evidence="1">Transcobalamin-like C-terminal domain-containing protein</fullName>
    </recommendedName>
</protein>
<dbReference type="PANTHER" id="PTHR10559">
    <property type="entry name" value="TRANSCOBALAMIN-1/GASTRIC INTRINSIC FACTOR"/>
    <property type="match status" value="1"/>
</dbReference>
<accession>A0AAV2PRV8</accession>
<gene>
    <name evidence="2" type="ORF">MNOR_LOCUS2891</name>
</gene>
<dbReference type="Pfam" id="PF14478">
    <property type="entry name" value="DUF4430"/>
    <property type="match status" value="1"/>
</dbReference>